<dbReference type="InterPro" id="IPR001509">
    <property type="entry name" value="Epimerase_deHydtase"/>
</dbReference>
<evidence type="ECO:0000259" key="1">
    <source>
        <dbReference type="Pfam" id="PF01370"/>
    </source>
</evidence>
<dbReference type="SUPFAM" id="SSF51735">
    <property type="entry name" value="NAD(P)-binding Rossmann-fold domains"/>
    <property type="match status" value="1"/>
</dbReference>
<dbReference type="Gene3D" id="3.40.50.720">
    <property type="entry name" value="NAD(P)-binding Rossmann-like Domain"/>
    <property type="match status" value="1"/>
</dbReference>
<dbReference type="InterPro" id="IPR036291">
    <property type="entry name" value="NAD(P)-bd_dom_sf"/>
</dbReference>
<dbReference type="PANTHER" id="PTHR48079:SF6">
    <property type="entry name" value="NAD(P)-BINDING DOMAIN-CONTAINING PROTEIN-RELATED"/>
    <property type="match status" value="1"/>
</dbReference>
<gene>
    <name evidence="2" type="ORF">MOV92_21600</name>
</gene>
<dbReference type="EMBL" id="CP093547">
    <property type="protein sequence ID" value="UNP29032.1"/>
    <property type="molecule type" value="Genomic_DNA"/>
</dbReference>
<organism evidence="2 3">
    <name type="scientific">Lysobacter gummosus</name>
    <dbReference type="NCBI Taxonomy" id="262324"/>
    <lineage>
        <taxon>Bacteria</taxon>
        <taxon>Pseudomonadati</taxon>
        <taxon>Pseudomonadota</taxon>
        <taxon>Gammaproteobacteria</taxon>
        <taxon>Lysobacterales</taxon>
        <taxon>Lysobacteraceae</taxon>
        <taxon>Lysobacter</taxon>
    </lineage>
</organism>
<evidence type="ECO:0000313" key="2">
    <source>
        <dbReference type="EMBL" id="UNP29032.1"/>
    </source>
</evidence>
<accession>A0ABY3XCN8</accession>
<proteinExistence type="predicted"/>
<dbReference type="RefSeq" id="WP_187313064.1">
    <property type="nucleotide sequence ID" value="NZ_CP011131.1"/>
</dbReference>
<protein>
    <submittedName>
        <fullName evidence="2">NAD(P)-dependent oxidoreductase</fullName>
    </submittedName>
</protein>
<name>A0ABY3XCN8_9GAMM</name>
<dbReference type="Pfam" id="PF01370">
    <property type="entry name" value="Epimerase"/>
    <property type="match status" value="1"/>
</dbReference>
<feature type="domain" description="NAD-dependent epimerase/dehydratase" evidence="1">
    <location>
        <begin position="3"/>
        <end position="230"/>
    </location>
</feature>
<reference evidence="2 3" key="1">
    <citation type="submission" date="2022-03" db="EMBL/GenBank/DDBJ databases">
        <title>Complete genome sequence of Lysobacter capsici VKM B-2533 and Lysobacter gummosus 10.1.1, promising sources of lytic agents.</title>
        <authorList>
            <person name="Tarlachkov S.V."/>
            <person name="Kudryakova I.V."/>
            <person name="Afoshin A.S."/>
            <person name="Leontyevskaya E.A."/>
            <person name="Leontyevskaya N.V."/>
        </authorList>
    </citation>
    <scope>NUCLEOTIDE SEQUENCE [LARGE SCALE GENOMIC DNA]</scope>
    <source>
        <strain evidence="2 3">10.1.1</strain>
    </source>
</reference>
<evidence type="ECO:0000313" key="3">
    <source>
        <dbReference type="Proteomes" id="UP000829194"/>
    </source>
</evidence>
<dbReference type="PANTHER" id="PTHR48079">
    <property type="entry name" value="PROTEIN YEEZ"/>
    <property type="match status" value="1"/>
</dbReference>
<keyword evidence="3" id="KW-1185">Reference proteome</keyword>
<dbReference type="Proteomes" id="UP000829194">
    <property type="component" value="Chromosome"/>
</dbReference>
<dbReference type="InterPro" id="IPR051783">
    <property type="entry name" value="NAD(P)-dependent_oxidoreduct"/>
</dbReference>
<sequence>MEVFIAGGSGAIGRCLVPMLVAQGHRVTAMTRSPDNASALRAMGADAVIADVFDAAKLIDVVTQVKPRIVIHQLTAFGETQADPLAQTIRVRGEGTRNLVEAARAAGAARLITQSISFVCSPRGTGLSDESTPLYLDAPEAVLPLVQAVEQMERLTLNTDGIEGVVLRYGWFYGPGTNYDPANSIPRSVRKGRAPIVGEGAGTYSFIHLRDAARATMQALTGAAPGIYNIVDDEPARLSEWLPVMAELLQAPPPAHLPVSDARRALGDMLVYIMNEQRGASNAKARRELGWEPEIRSWREGFKALYCSASP</sequence>